<dbReference type="Proteomes" id="UP000561271">
    <property type="component" value="Unassembled WGS sequence"/>
</dbReference>
<protein>
    <recommendedName>
        <fullName evidence="7">YgiT-type zinc finger domain-containing protein</fullName>
    </recommendedName>
</protein>
<evidence type="ECO:0008006" key="7">
    <source>
        <dbReference type="Google" id="ProtNLM"/>
    </source>
</evidence>
<dbReference type="NCBIfam" id="TIGR03831">
    <property type="entry name" value="YgiT_finger"/>
    <property type="match status" value="1"/>
</dbReference>
<comment type="caution">
    <text evidence="1">The sequence shown here is derived from an EMBL/GenBank/DDBJ whole genome shotgun (WGS) entry which is preliminary data.</text>
</comment>
<dbReference type="EMBL" id="BLRY01000015">
    <property type="protein sequence ID" value="GFP27093.1"/>
    <property type="molecule type" value="Genomic_DNA"/>
</dbReference>
<accession>A0A6V8P485</accession>
<dbReference type="InterPro" id="IPR022453">
    <property type="entry name" value="Znf_MqsA-type"/>
</dbReference>
<dbReference type="Proteomes" id="UP000569018">
    <property type="component" value="Unassembled WGS sequence"/>
</dbReference>
<gene>
    <name evidence="1" type="ORF">HKBW3S33_00505</name>
    <name evidence="2" type="ORF">HKBW3S44_00241</name>
    <name evidence="3" type="ORF">HKBW3S47_00911</name>
</gene>
<keyword evidence="6" id="KW-1185">Reference proteome</keyword>
<proteinExistence type="predicted"/>
<organism evidence="1 6">
    <name type="scientific">Candidatus Hakubella thermalkaliphila</name>
    <dbReference type="NCBI Taxonomy" id="2754717"/>
    <lineage>
        <taxon>Bacteria</taxon>
        <taxon>Bacillati</taxon>
        <taxon>Actinomycetota</taxon>
        <taxon>Actinomycetota incertae sedis</taxon>
        <taxon>Candidatus Hakubellales</taxon>
        <taxon>Candidatus Hakubellaceae</taxon>
        <taxon>Candidatus Hakubella</taxon>
    </lineage>
</organism>
<reference evidence="4 5" key="1">
    <citation type="journal article" date="2020" name="Front. Microbiol.">
        <title>Single-cell genomics of novel Actinobacteria with the Wood-Ljungdahl pathway discovered in a serpentinizing system.</title>
        <authorList>
            <person name="Merino N."/>
            <person name="Kawai M."/>
            <person name="Boyd E.S."/>
            <person name="Colman D.R."/>
            <person name="McGlynn S.E."/>
            <person name="Nealson K.H."/>
            <person name="Kurokawa K."/>
            <person name="Hongoh Y."/>
        </authorList>
    </citation>
    <scope>NUCLEOTIDE SEQUENCE [LARGE SCALE GENOMIC DNA]</scope>
    <source>
        <strain evidence="1 6">S33</strain>
        <strain evidence="2 4">S44</strain>
        <strain evidence="3 5">S47</strain>
    </source>
</reference>
<dbReference type="EMBL" id="BLSD01000037">
    <property type="protein sequence ID" value="GFP39211.1"/>
    <property type="molecule type" value="Genomic_DNA"/>
</dbReference>
<evidence type="ECO:0000313" key="6">
    <source>
        <dbReference type="Proteomes" id="UP000591948"/>
    </source>
</evidence>
<name>A0A6V8P485_9ACTN</name>
<evidence type="ECO:0000313" key="5">
    <source>
        <dbReference type="Proteomes" id="UP000569018"/>
    </source>
</evidence>
<evidence type="ECO:0000313" key="2">
    <source>
        <dbReference type="EMBL" id="GFP36558.1"/>
    </source>
</evidence>
<dbReference type="RefSeq" id="WP_176230894.1">
    <property type="nucleotide sequence ID" value="NZ_BLRY01000015.1"/>
</dbReference>
<dbReference type="Gene3D" id="3.10.20.860">
    <property type="match status" value="1"/>
</dbReference>
<dbReference type="Proteomes" id="UP000591948">
    <property type="component" value="Unassembled WGS sequence"/>
</dbReference>
<dbReference type="AlphaFoldDB" id="A0A6V8P485"/>
<sequence>MYNYGECEICNTPLEERNIQQSFWIKDKWVVIENVPVGVCPQCGEKVVTAEVGEYIAELLKDSKRIDKAPFISVPLIKYEGATGVS</sequence>
<evidence type="ECO:0000313" key="1">
    <source>
        <dbReference type="EMBL" id="GFP27093.1"/>
    </source>
</evidence>
<evidence type="ECO:0000313" key="3">
    <source>
        <dbReference type="EMBL" id="GFP39211.1"/>
    </source>
</evidence>
<evidence type="ECO:0000313" key="4">
    <source>
        <dbReference type="Proteomes" id="UP000561271"/>
    </source>
</evidence>
<dbReference type="EMBL" id="BLSC01000010">
    <property type="protein sequence ID" value="GFP36558.1"/>
    <property type="molecule type" value="Genomic_DNA"/>
</dbReference>